<gene>
    <name evidence="1" type="ORF">M430DRAFT_33177</name>
</gene>
<reference evidence="1 2" key="1">
    <citation type="journal article" date="2018" name="New Phytol.">
        <title>Comparative genomics and transcriptomics depict ericoid mycorrhizal fungi as versatile saprotrophs and plant mutualists.</title>
        <authorList>
            <person name="Martino E."/>
            <person name="Morin E."/>
            <person name="Grelet G.A."/>
            <person name="Kuo A."/>
            <person name="Kohler A."/>
            <person name="Daghino S."/>
            <person name="Barry K.W."/>
            <person name="Cichocki N."/>
            <person name="Clum A."/>
            <person name="Dockter R.B."/>
            <person name="Hainaut M."/>
            <person name="Kuo R.C."/>
            <person name="LaButti K."/>
            <person name="Lindahl B.D."/>
            <person name="Lindquist E.A."/>
            <person name="Lipzen A."/>
            <person name="Khouja H.R."/>
            <person name="Magnuson J."/>
            <person name="Murat C."/>
            <person name="Ohm R.A."/>
            <person name="Singer S.W."/>
            <person name="Spatafora J.W."/>
            <person name="Wang M."/>
            <person name="Veneault-Fourrey C."/>
            <person name="Henrissat B."/>
            <person name="Grigoriev I.V."/>
            <person name="Martin F.M."/>
            <person name="Perotto S."/>
        </authorList>
    </citation>
    <scope>NUCLEOTIDE SEQUENCE [LARGE SCALE GENOMIC DNA]</scope>
    <source>
        <strain evidence="1 2">ATCC 22711</strain>
    </source>
</reference>
<dbReference type="InParanoid" id="A0A2T3BAX4"/>
<dbReference type="EMBL" id="KZ679007">
    <property type="protein sequence ID" value="PSS25482.1"/>
    <property type="molecule type" value="Genomic_DNA"/>
</dbReference>
<proteinExistence type="predicted"/>
<evidence type="ECO:0000313" key="1">
    <source>
        <dbReference type="EMBL" id="PSS25482.1"/>
    </source>
</evidence>
<name>A0A2T3BAX4_AMORE</name>
<dbReference type="OrthoDB" id="3474448at2759"/>
<organism evidence="1 2">
    <name type="scientific">Amorphotheca resinae ATCC 22711</name>
    <dbReference type="NCBI Taxonomy" id="857342"/>
    <lineage>
        <taxon>Eukaryota</taxon>
        <taxon>Fungi</taxon>
        <taxon>Dikarya</taxon>
        <taxon>Ascomycota</taxon>
        <taxon>Pezizomycotina</taxon>
        <taxon>Leotiomycetes</taxon>
        <taxon>Helotiales</taxon>
        <taxon>Amorphothecaceae</taxon>
        <taxon>Amorphotheca</taxon>
    </lineage>
</organism>
<accession>A0A2T3BAX4</accession>
<dbReference type="RefSeq" id="XP_024724081.1">
    <property type="nucleotide sequence ID" value="XM_024866311.1"/>
</dbReference>
<dbReference type="Proteomes" id="UP000241818">
    <property type="component" value="Unassembled WGS sequence"/>
</dbReference>
<evidence type="ECO:0000313" key="2">
    <source>
        <dbReference type="Proteomes" id="UP000241818"/>
    </source>
</evidence>
<protein>
    <submittedName>
        <fullName evidence="1">Uncharacterized protein</fullName>
    </submittedName>
</protein>
<dbReference type="GeneID" id="36574392"/>
<keyword evidence="2" id="KW-1185">Reference proteome</keyword>
<dbReference type="AlphaFoldDB" id="A0A2T3BAX4"/>
<sequence>MGLRYMTIPATDDARYVSPVAHWLSILVLLVARALATPAHPLSSIFPFPIALSCT</sequence>